<evidence type="ECO:0000256" key="1">
    <source>
        <dbReference type="SAM" id="MobiDB-lite"/>
    </source>
</evidence>
<feature type="compositionally biased region" description="Low complexity" evidence="1">
    <location>
        <begin position="969"/>
        <end position="982"/>
    </location>
</feature>
<keyword evidence="2" id="KW-1133">Transmembrane helix</keyword>
<protein>
    <submittedName>
        <fullName evidence="3">Uncharacterized protein</fullName>
    </submittedName>
</protein>
<feature type="compositionally biased region" description="Polar residues" evidence="1">
    <location>
        <begin position="274"/>
        <end position="283"/>
    </location>
</feature>
<feature type="compositionally biased region" description="Polar residues" evidence="1">
    <location>
        <begin position="537"/>
        <end position="548"/>
    </location>
</feature>
<feature type="region of interest" description="Disordered" evidence="1">
    <location>
        <begin position="155"/>
        <end position="219"/>
    </location>
</feature>
<feature type="compositionally biased region" description="Polar residues" evidence="1">
    <location>
        <begin position="201"/>
        <end position="219"/>
    </location>
</feature>
<feature type="transmembrane region" description="Helical" evidence="2">
    <location>
        <begin position="131"/>
        <end position="150"/>
    </location>
</feature>
<keyword evidence="2" id="KW-0812">Transmembrane</keyword>
<keyword evidence="4" id="KW-1185">Reference proteome</keyword>
<evidence type="ECO:0000313" key="3">
    <source>
        <dbReference type="EMBL" id="KAF9073613.1"/>
    </source>
</evidence>
<gene>
    <name evidence="3" type="ORF">BDP27DRAFT_1400199</name>
</gene>
<feature type="compositionally biased region" description="Polar residues" evidence="1">
    <location>
        <begin position="516"/>
        <end position="530"/>
    </location>
</feature>
<feature type="region of interest" description="Disordered" evidence="1">
    <location>
        <begin position="817"/>
        <end position="856"/>
    </location>
</feature>
<feature type="compositionally biased region" description="Low complexity" evidence="1">
    <location>
        <begin position="614"/>
        <end position="638"/>
    </location>
</feature>
<evidence type="ECO:0000256" key="2">
    <source>
        <dbReference type="SAM" id="Phobius"/>
    </source>
</evidence>
<feature type="compositionally biased region" description="Low complexity" evidence="1">
    <location>
        <begin position="943"/>
        <end position="962"/>
    </location>
</feature>
<feature type="transmembrane region" description="Helical" evidence="2">
    <location>
        <begin position="34"/>
        <end position="53"/>
    </location>
</feature>
<feature type="compositionally biased region" description="Low complexity" evidence="1">
    <location>
        <begin position="180"/>
        <end position="194"/>
    </location>
</feature>
<feature type="region of interest" description="Disordered" evidence="1">
    <location>
        <begin position="911"/>
        <end position="993"/>
    </location>
</feature>
<feature type="region of interest" description="Disordered" evidence="1">
    <location>
        <begin position="1170"/>
        <end position="1212"/>
    </location>
</feature>
<feature type="compositionally biased region" description="Polar residues" evidence="1">
    <location>
        <begin position="249"/>
        <end position="259"/>
    </location>
</feature>
<feature type="region of interest" description="Disordered" evidence="1">
    <location>
        <begin position="241"/>
        <end position="307"/>
    </location>
</feature>
<feature type="compositionally biased region" description="Low complexity" evidence="1">
    <location>
        <begin position="498"/>
        <end position="509"/>
    </location>
</feature>
<keyword evidence="2" id="KW-0472">Membrane</keyword>
<comment type="caution">
    <text evidence="3">The sequence shown here is derived from an EMBL/GenBank/DDBJ whole genome shotgun (WGS) entry which is preliminary data.</text>
</comment>
<dbReference type="EMBL" id="JADNRY010000017">
    <property type="protein sequence ID" value="KAF9073613.1"/>
    <property type="molecule type" value="Genomic_DNA"/>
</dbReference>
<feature type="compositionally biased region" description="Basic and acidic residues" evidence="1">
    <location>
        <begin position="1170"/>
        <end position="1179"/>
    </location>
</feature>
<dbReference type="AlphaFoldDB" id="A0A9P5Q184"/>
<feature type="compositionally biased region" description="Polar residues" evidence="1">
    <location>
        <begin position="586"/>
        <end position="607"/>
    </location>
</feature>
<proteinExistence type="predicted"/>
<feature type="transmembrane region" description="Helical" evidence="2">
    <location>
        <begin position="6"/>
        <end position="22"/>
    </location>
</feature>
<accession>A0A9P5Q184</accession>
<feature type="compositionally biased region" description="Low complexity" evidence="1">
    <location>
        <begin position="829"/>
        <end position="841"/>
    </location>
</feature>
<reference evidence="3" key="1">
    <citation type="submission" date="2020-11" db="EMBL/GenBank/DDBJ databases">
        <authorList>
            <consortium name="DOE Joint Genome Institute"/>
            <person name="Ahrendt S."/>
            <person name="Riley R."/>
            <person name="Andreopoulos W."/>
            <person name="Labutti K."/>
            <person name="Pangilinan J."/>
            <person name="Ruiz-Duenas F.J."/>
            <person name="Barrasa J.M."/>
            <person name="Sanchez-Garcia M."/>
            <person name="Camarero S."/>
            <person name="Miyauchi S."/>
            <person name="Serrano A."/>
            <person name="Linde D."/>
            <person name="Babiker R."/>
            <person name="Drula E."/>
            <person name="Ayuso-Fernandez I."/>
            <person name="Pacheco R."/>
            <person name="Padilla G."/>
            <person name="Ferreira P."/>
            <person name="Barriuso J."/>
            <person name="Kellner H."/>
            <person name="Castanera R."/>
            <person name="Alfaro M."/>
            <person name="Ramirez L."/>
            <person name="Pisabarro A.G."/>
            <person name="Kuo A."/>
            <person name="Tritt A."/>
            <person name="Lipzen A."/>
            <person name="He G."/>
            <person name="Yan M."/>
            <person name="Ng V."/>
            <person name="Cullen D."/>
            <person name="Martin F."/>
            <person name="Rosso M.-N."/>
            <person name="Henrissat B."/>
            <person name="Hibbett D."/>
            <person name="Martinez A.T."/>
            <person name="Grigoriev I.V."/>
        </authorList>
    </citation>
    <scope>NUCLEOTIDE SEQUENCE</scope>
    <source>
        <strain evidence="3">AH 40177</strain>
    </source>
</reference>
<organism evidence="3 4">
    <name type="scientific">Rhodocollybia butyracea</name>
    <dbReference type="NCBI Taxonomy" id="206335"/>
    <lineage>
        <taxon>Eukaryota</taxon>
        <taxon>Fungi</taxon>
        <taxon>Dikarya</taxon>
        <taxon>Basidiomycota</taxon>
        <taxon>Agaricomycotina</taxon>
        <taxon>Agaricomycetes</taxon>
        <taxon>Agaricomycetidae</taxon>
        <taxon>Agaricales</taxon>
        <taxon>Marasmiineae</taxon>
        <taxon>Omphalotaceae</taxon>
        <taxon>Rhodocollybia</taxon>
    </lineage>
</organism>
<name>A0A9P5Q184_9AGAR</name>
<feature type="compositionally biased region" description="Low complexity" evidence="1">
    <location>
        <begin position="671"/>
        <end position="686"/>
    </location>
</feature>
<sequence length="1232" mass="132667">MASALSYSLFFMMPVLSLVCLSKCELTRQGLGSIATLIVLGLLGIVEGVLGILKLGNGLAISDATLEAFSELTTIAILISSIHKISKHREGSVIPGVNLVLYAVLNSLLVLAGTVLSLVPGRRSASSLLGPLFHLLFDTAVLPLLVYTFLATPSSSELDDFPRSVEDVPTPATRGKHTHLTLPLSPSFLSLSSSPPSPSSHRTFASSGYPYPQSTPTETQKCASLDLPHVRLNSTRANIVFGAKKSNGRPATSPISSQETKTRPRPAPLDLSRLHSQTATGHGSASLREHSNHPQRQPSMISKKSPVGAWMSSTRRILSLLLVAQVAALLTQGLKICIKVVENGPDGGLVAKPVSVAVVEILINLFTVAHLGCVTGALMTYRHLSSVCFVREMPTPFSFAVDRSAIPFPSYQTHSFDSPVPFTASTFRTDSFPTSVLLPEFRRKTNWEFEDFTPDPFGIVEANRETDLDALDLAFPLGPVSVGPSPSLLQKEAVVPARASSSLPASSQRASRRTNSDNFSEPSGPDQQTRAYPLRLNGSSLGSPQSSPVRKANQSQSTVTFPTPTSVPKEDVQGGDREKFVPAQIIQAQHSRSSRESNQSFGGQSAKGSRHGRLPSFPSLSSISSAAKSRSRLRSISLTGKGTRRSLSTKSGSIVDGGLSLERNQKKESRNLSTGSLSRSSSFCSPRPKRRPLSGVEGETGHNDGLTGLQRNEVSPEEDVMNQVEVDVFSVEYHSPRARRPDPLSLDQRALSPLPFSSYFPEHRVEDQYHTASGLDPRRGLSPPPLRPPRLSTFHIFPNFDALAGLGSLGVKLSRGLSSGQLPTPPRMSSLGTGRTGTRSPTSRRKVEGVGTTGIARSPSRVGIDLLRMDPLCMDKEDVNGQSSKDRKLVKDYGGWRCVDADESGQPFTANVELSELRTPPKSRQVKEDPRWGHSRIPKSVQSTGLGTPTSPSDTSLDTETTPASNLQTPRTPFTPTTPISPLRKLTRSPPVFEIDSSPYNPILSSRPLSAHRLATPPSPSSIFNSSGFRRNRFGGLAEVFNDDPDPFAAPGLGAVMRESQVSLLREDSHQRHGQAQTATRMSAWGNLTLPVPKEKRNPGIGLRRAVSRISARGSLCQEETSQDLLRSQARDAAYVHGSGEHLGRHGSISLVPVEEALLAQRLLRKLNRRAKDRDEKLKPGPGTGTTGEKQAPENANENGMEVEISASPAGGGRSFLLGMARGKFLGYGWSS</sequence>
<feature type="region of interest" description="Disordered" evidence="1">
    <location>
        <begin position="498"/>
        <end position="718"/>
    </location>
</feature>
<dbReference type="Proteomes" id="UP000772434">
    <property type="component" value="Unassembled WGS sequence"/>
</dbReference>
<feature type="transmembrane region" description="Helical" evidence="2">
    <location>
        <begin position="99"/>
        <end position="119"/>
    </location>
</feature>
<evidence type="ECO:0000313" key="4">
    <source>
        <dbReference type="Proteomes" id="UP000772434"/>
    </source>
</evidence>
<feature type="compositionally biased region" description="Basic and acidic residues" evidence="1">
    <location>
        <begin position="568"/>
        <end position="580"/>
    </location>
</feature>
<feature type="compositionally biased region" description="Low complexity" evidence="1">
    <location>
        <begin position="554"/>
        <end position="567"/>
    </location>
</feature>
<dbReference type="OrthoDB" id="2964094at2759"/>